<dbReference type="Gene3D" id="3.30.710.10">
    <property type="entry name" value="Potassium Channel Kv1.1, Chain A"/>
    <property type="match status" value="1"/>
</dbReference>
<dbReference type="PROSITE" id="PS50097">
    <property type="entry name" value="BTB"/>
    <property type="match status" value="1"/>
</dbReference>
<evidence type="ECO:0000259" key="1">
    <source>
        <dbReference type="PROSITE" id="PS50097"/>
    </source>
</evidence>
<gene>
    <name evidence="2" type="primary">CSON001131</name>
</gene>
<dbReference type="PANTHER" id="PTHR24413">
    <property type="entry name" value="SPECKLE-TYPE POZ PROTEIN"/>
    <property type="match status" value="1"/>
</dbReference>
<evidence type="ECO:0000313" key="2">
    <source>
        <dbReference type="EMBL" id="SSX29317.1"/>
    </source>
</evidence>
<feature type="domain" description="BTB" evidence="1">
    <location>
        <begin position="24"/>
        <end position="87"/>
    </location>
</feature>
<organism evidence="2">
    <name type="scientific">Culicoides sonorensis</name>
    <name type="common">Biting midge</name>
    <dbReference type="NCBI Taxonomy" id="179676"/>
    <lineage>
        <taxon>Eukaryota</taxon>
        <taxon>Metazoa</taxon>
        <taxon>Ecdysozoa</taxon>
        <taxon>Arthropoda</taxon>
        <taxon>Hexapoda</taxon>
        <taxon>Insecta</taxon>
        <taxon>Pterygota</taxon>
        <taxon>Neoptera</taxon>
        <taxon>Endopterygota</taxon>
        <taxon>Diptera</taxon>
        <taxon>Nematocera</taxon>
        <taxon>Chironomoidea</taxon>
        <taxon>Ceratopogonidae</taxon>
        <taxon>Ceratopogoninae</taxon>
        <taxon>Culicoides</taxon>
        <taxon>Monoculicoides</taxon>
    </lineage>
</organism>
<sequence length="193" mass="22200">MAGISNNASAIKQISNLIYNEEEKDVTFTFEGFDVKIMAHKFLVKAVSPVLKEMLTESTEIKITDIHPNVFQWLINAIYLLNVPVSTIDLSTVADLSYAAFKFKIMDIYTSSANELFRRCTPENVHSLMGIAKRQNMPRLERACKNVFTLQTREVLKCWLLNVDSNDDFEKETFGICYREFIPFYIVFSSLDL</sequence>
<reference evidence="2" key="1">
    <citation type="submission" date="2018-07" db="EMBL/GenBank/DDBJ databases">
        <authorList>
            <person name="Quirk P.G."/>
            <person name="Krulwich T.A."/>
        </authorList>
    </citation>
    <scope>NUCLEOTIDE SEQUENCE</scope>
</reference>
<dbReference type="InterPro" id="IPR000210">
    <property type="entry name" value="BTB/POZ_dom"/>
</dbReference>
<dbReference type="CDD" id="cd18186">
    <property type="entry name" value="BTB_POZ_ZBTB_KLHL-like"/>
    <property type="match status" value="1"/>
</dbReference>
<dbReference type="SMART" id="SM00225">
    <property type="entry name" value="BTB"/>
    <property type="match status" value="1"/>
</dbReference>
<dbReference type="VEuPathDB" id="VectorBase:CSON001131"/>
<name>A0A336MLS2_CULSO</name>
<protein>
    <submittedName>
        <fullName evidence="2">CSON001131 protein</fullName>
    </submittedName>
</protein>
<dbReference type="InterPro" id="IPR011333">
    <property type="entry name" value="SKP1/BTB/POZ_sf"/>
</dbReference>
<dbReference type="Pfam" id="PF00651">
    <property type="entry name" value="BTB"/>
    <property type="match status" value="1"/>
</dbReference>
<dbReference type="EMBL" id="UFQT01001175">
    <property type="protein sequence ID" value="SSX29317.1"/>
    <property type="molecule type" value="Genomic_DNA"/>
</dbReference>
<dbReference type="AlphaFoldDB" id="A0A336MLS2"/>
<proteinExistence type="predicted"/>
<dbReference type="SUPFAM" id="SSF54695">
    <property type="entry name" value="POZ domain"/>
    <property type="match status" value="1"/>
</dbReference>
<accession>A0A336MLS2</accession>